<comment type="subcellular location">
    <subcellularLocation>
        <location evidence="1">Plastid</location>
        <location evidence="1">Chloroplast</location>
    </subcellularLocation>
</comment>
<name>A0A9R1V9U5_LACSA</name>
<evidence type="ECO:0000256" key="2">
    <source>
        <dbReference type="ARBA" id="ARBA00022528"/>
    </source>
</evidence>
<dbReference type="GO" id="GO:0009658">
    <property type="term" value="P:chloroplast organization"/>
    <property type="evidence" value="ECO:0000318"/>
    <property type="project" value="GO_Central"/>
</dbReference>
<evidence type="ECO:0000313" key="6">
    <source>
        <dbReference type="Proteomes" id="UP000235145"/>
    </source>
</evidence>
<protein>
    <recommendedName>
        <fullName evidence="7">Protein DCL, chloroplastic</fullName>
    </recommendedName>
</protein>
<dbReference type="PANTHER" id="PTHR33415">
    <property type="entry name" value="PROTEIN EMBRYO DEFECTIVE 514"/>
    <property type="match status" value="1"/>
</dbReference>
<keyword evidence="3" id="KW-0934">Plastid</keyword>
<dbReference type="OrthoDB" id="409625at2759"/>
<reference evidence="5 6" key="1">
    <citation type="journal article" date="2017" name="Nat. Commun.">
        <title>Genome assembly with in vitro proximity ligation data and whole-genome triplication in lettuce.</title>
        <authorList>
            <person name="Reyes-Chin-Wo S."/>
            <person name="Wang Z."/>
            <person name="Yang X."/>
            <person name="Kozik A."/>
            <person name="Arikit S."/>
            <person name="Song C."/>
            <person name="Xia L."/>
            <person name="Froenicke L."/>
            <person name="Lavelle D.O."/>
            <person name="Truco M.J."/>
            <person name="Xia R."/>
            <person name="Zhu S."/>
            <person name="Xu C."/>
            <person name="Xu H."/>
            <person name="Xu X."/>
            <person name="Cox K."/>
            <person name="Korf I."/>
            <person name="Meyers B.C."/>
            <person name="Michelmore R.W."/>
        </authorList>
    </citation>
    <scope>NUCLEOTIDE SEQUENCE [LARGE SCALE GENOMIC DNA]</scope>
    <source>
        <strain evidence="6">cv. Salinas</strain>
        <tissue evidence="5">Seedlings</tissue>
    </source>
</reference>
<dbReference type="PANTHER" id="PTHR33415:SF15">
    <property type="entry name" value="PROTEIN DCL HOMOLOG, CHLOROPLASTIC"/>
    <property type="match status" value="1"/>
</dbReference>
<dbReference type="InterPro" id="IPR044673">
    <property type="entry name" value="DCL-like"/>
</dbReference>
<dbReference type="Pfam" id="PF11523">
    <property type="entry name" value="DUF3223"/>
    <property type="match status" value="1"/>
</dbReference>
<sequence>MEAISWSSSHIYLNNRTHVSLPFHLSSTNPSILSFHYRHTTFSALKISRGDTSPQQGGAAYSAADLLRKPAVEVKDYDRGFSKGESEFEDDEAMERVEESWVDWEDRILEDTVPLVGFVRMILHSGKYESGERLSSEHENIILQRLLAHHPESEKKIGCGIDYIMVGHHPDFESSRCLFIVRKNGEMVDFSYWKCVKAFIKKKYPLQADSFINQHFQRRRRHD</sequence>
<evidence type="ECO:0000256" key="1">
    <source>
        <dbReference type="ARBA" id="ARBA00004229"/>
    </source>
</evidence>
<dbReference type="Gramene" id="rna-gnl|WGS:NBSK|LSAT_6X112221_mrna">
    <property type="protein sequence ID" value="cds-PLY88066.1"/>
    <property type="gene ID" value="gene-LSAT_6X112221"/>
</dbReference>
<dbReference type="FunFam" id="3.10.450.40:FF:000008">
    <property type="entry name" value="Protein DCL, chloroplastic"/>
    <property type="match status" value="1"/>
</dbReference>
<dbReference type="GO" id="GO:0009507">
    <property type="term" value="C:chloroplast"/>
    <property type="evidence" value="ECO:0000318"/>
    <property type="project" value="GO_Central"/>
</dbReference>
<comment type="caution">
    <text evidence="5">The sequence shown here is derived from an EMBL/GenBank/DDBJ whole genome shotgun (WGS) entry which is preliminary data.</text>
</comment>
<keyword evidence="6" id="KW-1185">Reference proteome</keyword>
<dbReference type="EMBL" id="NBSK02000006">
    <property type="protein sequence ID" value="KAJ0201042.1"/>
    <property type="molecule type" value="Genomic_DNA"/>
</dbReference>
<keyword evidence="4" id="KW-0809">Transit peptide</keyword>
<evidence type="ECO:0008006" key="7">
    <source>
        <dbReference type="Google" id="ProtNLM"/>
    </source>
</evidence>
<dbReference type="Gene3D" id="3.10.450.40">
    <property type="match status" value="1"/>
</dbReference>
<organism evidence="5 6">
    <name type="scientific">Lactuca sativa</name>
    <name type="common">Garden lettuce</name>
    <dbReference type="NCBI Taxonomy" id="4236"/>
    <lineage>
        <taxon>Eukaryota</taxon>
        <taxon>Viridiplantae</taxon>
        <taxon>Streptophyta</taxon>
        <taxon>Embryophyta</taxon>
        <taxon>Tracheophyta</taxon>
        <taxon>Spermatophyta</taxon>
        <taxon>Magnoliopsida</taxon>
        <taxon>eudicotyledons</taxon>
        <taxon>Gunneridae</taxon>
        <taxon>Pentapetalae</taxon>
        <taxon>asterids</taxon>
        <taxon>campanulids</taxon>
        <taxon>Asterales</taxon>
        <taxon>Asteraceae</taxon>
        <taxon>Cichorioideae</taxon>
        <taxon>Cichorieae</taxon>
        <taxon>Lactucinae</taxon>
        <taxon>Lactuca</taxon>
    </lineage>
</organism>
<proteinExistence type="predicted"/>
<accession>A0A9R1V9U5</accession>
<dbReference type="GO" id="GO:1901259">
    <property type="term" value="P:chloroplast rRNA processing"/>
    <property type="evidence" value="ECO:0000318"/>
    <property type="project" value="GO_Central"/>
</dbReference>
<dbReference type="Proteomes" id="UP000235145">
    <property type="component" value="Unassembled WGS sequence"/>
</dbReference>
<gene>
    <name evidence="5" type="ORF">LSAT_V11C600340130</name>
</gene>
<evidence type="ECO:0000256" key="3">
    <source>
        <dbReference type="ARBA" id="ARBA00022640"/>
    </source>
</evidence>
<evidence type="ECO:0000313" key="5">
    <source>
        <dbReference type="EMBL" id="KAJ0201042.1"/>
    </source>
</evidence>
<evidence type="ECO:0000256" key="4">
    <source>
        <dbReference type="ARBA" id="ARBA00022946"/>
    </source>
</evidence>
<keyword evidence="2" id="KW-0150">Chloroplast</keyword>
<dbReference type="AlphaFoldDB" id="A0A9R1V9U5"/>